<dbReference type="EMBL" id="JANFLP010000014">
    <property type="protein sequence ID" value="MCQ1951096.1"/>
    <property type="molecule type" value="Genomic_DNA"/>
</dbReference>
<keyword evidence="2" id="KW-1185">Reference proteome</keyword>
<evidence type="ECO:0000313" key="1">
    <source>
        <dbReference type="EMBL" id="MCQ1951096.1"/>
    </source>
</evidence>
<dbReference type="RefSeq" id="WP_255866230.1">
    <property type="nucleotide sequence ID" value="NZ_CP104263.1"/>
</dbReference>
<protein>
    <recommendedName>
        <fullName evidence="3">SbsA Ig-like domain-containing protein</fullName>
    </recommendedName>
</protein>
<proteinExistence type="predicted"/>
<accession>A0ABT1NTN5</accession>
<dbReference type="Proteomes" id="UP001206924">
    <property type="component" value="Unassembled WGS sequence"/>
</dbReference>
<name>A0ABT1NTN5_9MICC</name>
<organism evidence="1 2">
    <name type="scientific">Arthrobacter jinronghuae</name>
    <dbReference type="NCBI Taxonomy" id="2964609"/>
    <lineage>
        <taxon>Bacteria</taxon>
        <taxon>Bacillati</taxon>
        <taxon>Actinomycetota</taxon>
        <taxon>Actinomycetes</taxon>
        <taxon>Micrococcales</taxon>
        <taxon>Micrococcaceae</taxon>
        <taxon>Arthrobacter</taxon>
    </lineage>
</organism>
<reference evidence="1 2" key="1">
    <citation type="submission" date="2022-07" db="EMBL/GenBank/DDBJ databases">
        <title>Novel species in genus Arthrobacter.</title>
        <authorList>
            <person name="Liu Y."/>
        </authorList>
    </citation>
    <scope>NUCLEOTIDE SEQUENCE [LARGE SCALE GENOMIC DNA]</scope>
    <source>
        <strain evidence="2">zg-Y859</strain>
    </source>
</reference>
<sequence>MAFVLTVILGVGGPAAYAYWSASTNLSISGKTVRPPLPALKGDVRCSQPLTVSVVRIVFSPAEALPADVSVVATVAVTGKTPRSYVIPNNGVLVLKDLPGLADSLSWGDRMSISVTTAYVDGAPGNLPAAVDETKVLARAAQTPGPANAYYLASFFCS</sequence>
<evidence type="ECO:0008006" key="3">
    <source>
        <dbReference type="Google" id="ProtNLM"/>
    </source>
</evidence>
<evidence type="ECO:0000313" key="2">
    <source>
        <dbReference type="Proteomes" id="UP001206924"/>
    </source>
</evidence>
<comment type="caution">
    <text evidence="1">The sequence shown here is derived from an EMBL/GenBank/DDBJ whole genome shotgun (WGS) entry which is preliminary data.</text>
</comment>
<gene>
    <name evidence="1" type="ORF">NNX28_14325</name>
</gene>